<evidence type="ECO:0000256" key="1">
    <source>
        <dbReference type="ARBA" id="ARBA00010251"/>
    </source>
</evidence>
<dbReference type="OMA" id="PCYRAQL"/>
<accession>H3AG20</accession>
<reference evidence="4" key="3">
    <citation type="submission" date="2025-09" db="UniProtKB">
        <authorList>
            <consortium name="Ensembl"/>
        </authorList>
    </citation>
    <scope>IDENTIFICATION</scope>
</reference>
<dbReference type="eggNOG" id="ENOG502RTSQ">
    <property type="taxonomic scope" value="Eukaryota"/>
</dbReference>
<feature type="region of interest" description="Disordered" evidence="2">
    <location>
        <begin position="1"/>
        <end position="20"/>
    </location>
</feature>
<reference evidence="4" key="2">
    <citation type="submission" date="2025-08" db="UniProtKB">
        <authorList>
            <consortium name="Ensembl"/>
        </authorList>
    </citation>
    <scope>IDENTIFICATION</scope>
</reference>
<dbReference type="AlphaFoldDB" id="H3AG20"/>
<dbReference type="Pfam" id="PF26086">
    <property type="entry name" value="Niban2"/>
    <property type="match status" value="1"/>
</dbReference>
<name>H3AG20_LATCH</name>
<dbReference type="Proteomes" id="UP000008672">
    <property type="component" value="Unassembled WGS sequence"/>
</dbReference>
<evidence type="ECO:0000256" key="2">
    <source>
        <dbReference type="SAM" id="MobiDB-lite"/>
    </source>
</evidence>
<evidence type="ECO:0000313" key="4">
    <source>
        <dbReference type="Ensembl" id="ENSLACP00000008591.1"/>
    </source>
</evidence>
<dbReference type="SUPFAM" id="SSF50729">
    <property type="entry name" value="PH domain-like"/>
    <property type="match status" value="1"/>
</dbReference>
<dbReference type="CDD" id="cd23949">
    <property type="entry name" value="Niban-like"/>
    <property type="match status" value="1"/>
</dbReference>
<dbReference type="SMART" id="SM00233">
    <property type="entry name" value="PH"/>
    <property type="match status" value="1"/>
</dbReference>
<comment type="similarity">
    <text evidence="1">Belongs to the Niban family.</text>
</comment>
<dbReference type="Bgee" id="ENSLACG00000007595">
    <property type="expression patterns" value="Expressed in chordate pharynx and 4 other cell types or tissues"/>
</dbReference>
<gene>
    <name evidence="4" type="primary">NIBAN3</name>
    <name evidence="4" type="synonym">LOC102363330</name>
</gene>
<dbReference type="InterPro" id="IPR026088">
    <property type="entry name" value="Niban-like"/>
</dbReference>
<sequence>MGVGGSSPLDQRQRKQLTGRTQAALRNFSPHYRRQFAAAFLKQVWREMEQQEKRSPQLMPCKDGKAAAAVRYEGALMQWQETNRWKEKYLTVRSDYTVNCFDTKEACEKGWPPQVCVPLTRCVLLSSLKEYNAVVDSAAQGLKESSSTGPYEGPFMTPLSKYILVLFHPYRRPLCFCCPSSVTQQAWQAVLSDGIRHHNTVLQRRRSFEVEALLDAVRFYRQERCCFGTGDWTFGEEMEILSNMVMEELVPVLQTQLIPSFKGPVQKRRRTWFKVLEEVYFLVTDQVSQELLCLKRENKEQRLQLEKKVRSNLDQILTLKEQISRKLQALVRRPADCCYSGSLQPYLDSMLEELMLPISAGFKEIRSLFSDTINNVLQNLRNGQKSMPLDRLLPDLLLDLPQNSLKMYPCYLKVEVFRDNLAELTPRFGFEGVGILIQTAQNLIQELMENAVYTFLQLLQPQLNSKLSSAQASQLLENVKGRVLKKFDYDSSTSRKQFVGEALILVLLPVMLKALEPSCKLELSKYEDFVFADYSGVILIENIYEEVLFLMLQQEIKKALKEASSQKNYSLYRESLINPQDNPEESLDLATPEG</sequence>
<dbReference type="InterPro" id="IPR001849">
    <property type="entry name" value="PH_domain"/>
</dbReference>
<dbReference type="EMBL" id="AFYH01136519">
    <property type="status" value="NOT_ANNOTATED_CDS"/>
    <property type="molecule type" value="Genomic_DNA"/>
</dbReference>
<dbReference type="InterPro" id="IPR059060">
    <property type="entry name" value="Niban_1/2/3_dom"/>
</dbReference>
<keyword evidence="5" id="KW-1185">Reference proteome</keyword>
<dbReference type="GeneTree" id="ENSGT00940000154149"/>
<dbReference type="PANTHER" id="PTHR14392:SF4">
    <property type="entry name" value="PROTEIN NIBAN 3"/>
    <property type="match status" value="1"/>
</dbReference>
<feature type="domain" description="PH" evidence="3">
    <location>
        <begin position="69"/>
        <end position="196"/>
    </location>
</feature>
<dbReference type="PANTHER" id="PTHR14392">
    <property type="entry name" value="NIBAN FAMILY MEMBER"/>
    <property type="match status" value="1"/>
</dbReference>
<dbReference type="PROSITE" id="PS50003">
    <property type="entry name" value="PH_DOMAIN"/>
    <property type="match status" value="1"/>
</dbReference>
<dbReference type="InParanoid" id="H3AG20"/>
<proteinExistence type="inferred from homology"/>
<protein>
    <submittedName>
        <fullName evidence="4">Niban apoptosis regulator 3</fullName>
    </submittedName>
</protein>
<dbReference type="HOGENOM" id="CLU_009718_2_0_1"/>
<organism evidence="4 5">
    <name type="scientific">Latimeria chalumnae</name>
    <name type="common">Coelacanth</name>
    <dbReference type="NCBI Taxonomy" id="7897"/>
    <lineage>
        <taxon>Eukaryota</taxon>
        <taxon>Metazoa</taxon>
        <taxon>Chordata</taxon>
        <taxon>Craniata</taxon>
        <taxon>Vertebrata</taxon>
        <taxon>Euteleostomi</taxon>
        <taxon>Coelacanthiformes</taxon>
        <taxon>Coelacanthidae</taxon>
        <taxon>Latimeria</taxon>
    </lineage>
</organism>
<evidence type="ECO:0000259" key="3">
    <source>
        <dbReference type="PROSITE" id="PS50003"/>
    </source>
</evidence>
<dbReference type="Ensembl" id="ENSLACT00000008659.1">
    <property type="protein sequence ID" value="ENSLACP00000008591.1"/>
    <property type="gene ID" value="ENSLACG00000007595.1"/>
</dbReference>
<evidence type="ECO:0000313" key="5">
    <source>
        <dbReference type="Proteomes" id="UP000008672"/>
    </source>
</evidence>
<reference evidence="5" key="1">
    <citation type="submission" date="2011-08" db="EMBL/GenBank/DDBJ databases">
        <title>The draft genome of Latimeria chalumnae.</title>
        <authorList>
            <person name="Di Palma F."/>
            <person name="Alfoldi J."/>
            <person name="Johnson J."/>
            <person name="Berlin A."/>
            <person name="Gnerre S."/>
            <person name="Jaffe D."/>
            <person name="MacCallum I."/>
            <person name="Young S."/>
            <person name="Walker B.J."/>
            <person name="Lander E."/>
            <person name="Lindblad-Toh K."/>
        </authorList>
    </citation>
    <scope>NUCLEOTIDE SEQUENCE [LARGE SCALE GENOMIC DNA]</scope>
    <source>
        <strain evidence="5">Wild caught</strain>
    </source>
</reference>
<dbReference type="Pfam" id="PF26089">
    <property type="entry name" value="PH_Niban2"/>
    <property type="match status" value="1"/>
</dbReference>